<dbReference type="AlphaFoldDB" id="A0AA88GY13"/>
<keyword evidence="3" id="KW-1185">Reference proteome</keyword>
<evidence type="ECO:0000256" key="1">
    <source>
        <dbReference type="SAM" id="Phobius"/>
    </source>
</evidence>
<protein>
    <submittedName>
        <fullName evidence="2">Uncharacterized protein</fullName>
    </submittedName>
</protein>
<sequence length="100" mass="11578">MNYNFNFAHQSKIKQAGIFGVAALLSVIVEGMLAKRPRYNKFSDEPMPEIVEYDRHVVRPGANVLVDLMDFSRTTFDKVPKFDYRNEESVFKTTLHPPQQ</sequence>
<comment type="caution">
    <text evidence="2">The sequence shown here is derived from an EMBL/GenBank/DDBJ whole genome shotgun (WGS) entry which is preliminary data.</text>
</comment>
<organism evidence="2 3">
    <name type="scientific">Naegleria lovaniensis</name>
    <name type="common">Amoeba</name>
    <dbReference type="NCBI Taxonomy" id="51637"/>
    <lineage>
        <taxon>Eukaryota</taxon>
        <taxon>Discoba</taxon>
        <taxon>Heterolobosea</taxon>
        <taxon>Tetramitia</taxon>
        <taxon>Eutetramitia</taxon>
        <taxon>Vahlkampfiidae</taxon>
        <taxon>Naegleria</taxon>
    </lineage>
</organism>
<reference evidence="2 3" key="1">
    <citation type="journal article" date="2018" name="BMC Genomics">
        <title>The genome of Naegleria lovaniensis, the basis for a comparative approach to unravel pathogenicity factors of the human pathogenic amoeba N. fowleri.</title>
        <authorList>
            <person name="Liechti N."/>
            <person name="Schurch N."/>
            <person name="Bruggmann R."/>
            <person name="Wittwer M."/>
        </authorList>
    </citation>
    <scope>NUCLEOTIDE SEQUENCE [LARGE SCALE GENOMIC DNA]</scope>
    <source>
        <strain evidence="2 3">ATCC 30569</strain>
    </source>
</reference>
<dbReference type="GeneID" id="68106968"/>
<dbReference type="RefSeq" id="XP_044553107.1">
    <property type="nucleotide sequence ID" value="XM_044690511.1"/>
</dbReference>
<keyword evidence="1" id="KW-0472">Membrane</keyword>
<keyword evidence="1" id="KW-0812">Transmembrane</keyword>
<proteinExistence type="predicted"/>
<accession>A0AA88GY13</accession>
<dbReference type="EMBL" id="PYSW02000008">
    <property type="protein sequence ID" value="KAG2389115.1"/>
    <property type="molecule type" value="Genomic_DNA"/>
</dbReference>
<evidence type="ECO:0000313" key="3">
    <source>
        <dbReference type="Proteomes" id="UP000816034"/>
    </source>
</evidence>
<dbReference type="Proteomes" id="UP000816034">
    <property type="component" value="Unassembled WGS sequence"/>
</dbReference>
<feature type="transmembrane region" description="Helical" evidence="1">
    <location>
        <begin position="16"/>
        <end position="34"/>
    </location>
</feature>
<gene>
    <name evidence="2" type="ORF">C9374_014515</name>
</gene>
<evidence type="ECO:0000313" key="2">
    <source>
        <dbReference type="EMBL" id="KAG2389115.1"/>
    </source>
</evidence>
<name>A0AA88GY13_NAELO</name>
<keyword evidence="1" id="KW-1133">Transmembrane helix</keyword>